<dbReference type="InterPro" id="IPR020056">
    <property type="entry name" value="Rbsml_bL25/Gln-tRNA_synth_N"/>
</dbReference>
<dbReference type="InterPro" id="IPR037121">
    <property type="entry name" value="Ribosomal_bL25_C"/>
</dbReference>
<dbReference type="SUPFAM" id="SSF50715">
    <property type="entry name" value="Ribosomal protein L25-like"/>
    <property type="match status" value="1"/>
</dbReference>
<evidence type="ECO:0000259" key="8">
    <source>
        <dbReference type="Pfam" id="PF14693"/>
    </source>
</evidence>
<keyword evidence="10" id="KW-1185">Reference proteome</keyword>
<dbReference type="PANTHER" id="PTHR33284">
    <property type="entry name" value="RIBOSOMAL PROTEIN L25/GLN-TRNA SYNTHETASE, ANTI-CODON-BINDING DOMAIN-CONTAINING PROTEIN"/>
    <property type="match status" value="1"/>
</dbReference>
<dbReference type="NCBIfam" id="TIGR00731">
    <property type="entry name" value="bL25_bact_ctc"/>
    <property type="match status" value="1"/>
</dbReference>
<gene>
    <name evidence="5" type="primary">rplY</name>
    <name evidence="5" type="synonym">ctc</name>
    <name evidence="9" type="ORF">LZC95_17820</name>
</gene>
<name>A0ABZ2KLZ3_9BACT</name>
<protein>
    <recommendedName>
        <fullName evidence="5">Large ribosomal subunit protein bL25</fullName>
    </recommendedName>
    <alternativeName>
        <fullName evidence="5">General stress protein CTC</fullName>
    </alternativeName>
</protein>
<accession>A0ABZ2KLZ3</accession>
<keyword evidence="1 5" id="KW-0699">rRNA-binding</keyword>
<dbReference type="InterPro" id="IPR020057">
    <property type="entry name" value="Ribosomal_bL25_b-dom"/>
</dbReference>
<evidence type="ECO:0000256" key="5">
    <source>
        <dbReference type="HAMAP-Rule" id="MF_01334"/>
    </source>
</evidence>
<evidence type="ECO:0000256" key="6">
    <source>
        <dbReference type="SAM" id="MobiDB-lite"/>
    </source>
</evidence>
<evidence type="ECO:0000259" key="7">
    <source>
        <dbReference type="Pfam" id="PF01386"/>
    </source>
</evidence>
<feature type="compositionally biased region" description="Low complexity" evidence="6">
    <location>
        <begin position="203"/>
        <end position="236"/>
    </location>
</feature>
<feature type="domain" description="Large ribosomal subunit protein bL25 beta" evidence="8">
    <location>
        <begin position="112"/>
        <end position="194"/>
    </location>
</feature>
<dbReference type="Gene3D" id="2.40.240.10">
    <property type="entry name" value="Ribosomal Protein L25, Chain P"/>
    <property type="match status" value="1"/>
</dbReference>
<comment type="subunit">
    <text evidence="5">Part of the 50S ribosomal subunit; part of the 5S rRNA/L5/L18/L25 subcomplex. Contacts the 5S rRNA. Binds to the 5S rRNA independently of L5 and L18.</text>
</comment>
<reference evidence="9 10" key="1">
    <citation type="submission" date="2021-12" db="EMBL/GenBank/DDBJ databases">
        <title>Discovery of the Pendulisporaceae a myxobacterial family with distinct sporulation behavior and unique specialized metabolism.</title>
        <authorList>
            <person name="Garcia R."/>
            <person name="Popoff A."/>
            <person name="Bader C.D."/>
            <person name="Loehr J."/>
            <person name="Walesch S."/>
            <person name="Walt C."/>
            <person name="Boldt J."/>
            <person name="Bunk B."/>
            <person name="Haeckl F.J.F.P.J."/>
            <person name="Gunesch A.P."/>
            <person name="Birkelbach J."/>
            <person name="Nuebel U."/>
            <person name="Pietschmann T."/>
            <person name="Bach T."/>
            <person name="Mueller R."/>
        </authorList>
    </citation>
    <scope>NUCLEOTIDE SEQUENCE [LARGE SCALE GENOMIC DNA]</scope>
    <source>
        <strain evidence="9 10">MSr12523</strain>
    </source>
</reference>
<keyword evidence="4 5" id="KW-0687">Ribonucleoprotein</keyword>
<dbReference type="HAMAP" id="MF_01334">
    <property type="entry name" value="Ribosomal_bL25_CTC"/>
    <property type="match status" value="1"/>
</dbReference>
<sequence>MSAATTSDSSTSAIAQLSVSARLVAGKGEAKRLRRSGQVPAVAYGKTLAATPIAVAPKEVINILKSEHGKNTVIRVQVAGSERLVMIRDYSYHPVRRDLEHVDFVEVKLDEEIDVDIPLFTTGKAEGVVKGGILRQVYRTLPVRCRPDRIPLKIEVDVTSLELNGHISTQQLQLAEGVSVRLPAEQTLVSVVAPEKDRSAEEAAAAAPGAAGAAPAAAAGGKAAPAAKDAKAAAPAKDAKKK</sequence>
<keyword evidence="2 5" id="KW-0694">RNA-binding</keyword>
<organism evidence="9 10">
    <name type="scientific">Pendulispora brunnea</name>
    <dbReference type="NCBI Taxonomy" id="2905690"/>
    <lineage>
        <taxon>Bacteria</taxon>
        <taxon>Pseudomonadati</taxon>
        <taxon>Myxococcota</taxon>
        <taxon>Myxococcia</taxon>
        <taxon>Myxococcales</taxon>
        <taxon>Sorangiineae</taxon>
        <taxon>Pendulisporaceae</taxon>
        <taxon>Pendulispora</taxon>
    </lineage>
</organism>
<dbReference type="InterPro" id="IPR001021">
    <property type="entry name" value="Ribosomal_bL25_long"/>
</dbReference>
<evidence type="ECO:0000256" key="2">
    <source>
        <dbReference type="ARBA" id="ARBA00022884"/>
    </source>
</evidence>
<evidence type="ECO:0000256" key="3">
    <source>
        <dbReference type="ARBA" id="ARBA00022980"/>
    </source>
</evidence>
<proteinExistence type="inferred from homology"/>
<dbReference type="InterPro" id="IPR020930">
    <property type="entry name" value="Ribosomal_uL5_bac-type"/>
</dbReference>
<dbReference type="InterPro" id="IPR011035">
    <property type="entry name" value="Ribosomal_bL25/Gln-tRNA_synth"/>
</dbReference>
<dbReference type="Proteomes" id="UP001379533">
    <property type="component" value="Chromosome"/>
</dbReference>
<comment type="similarity">
    <text evidence="5">Belongs to the bacterial ribosomal protein bL25 family. CTC subfamily.</text>
</comment>
<evidence type="ECO:0000256" key="1">
    <source>
        <dbReference type="ARBA" id="ARBA00022730"/>
    </source>
</evidence>
<evidence type="ECO:0000313" key="9">
    <source>
        <dbReference type="EMBL" id="WXA98677.1"/>
    </source>
</evidence>
<dbReference type="EMBL" id="CP089982">
    <property type="protein sequence ID" value="WXA98677.1"/>
    <property type="molecule type" value="Genomic_DNA"/>
</dbReference>
<comment type="function">
    <text evidence="5">This is one of the proteins that binds to the 5S RNA in the ribosome where it forms part of the central protuberance.</text>
</comment>
<keyword evidence="3 5" id="KW-0689">Ribosomal protein</keyword>
<feature type="domain" description="Large ribosomal subunit protein bL25 L25" evidence="7">
    <location>
        <begin position="17"/>
        <end position="104"/>
    </location>
</feature>
<dbReference type="RefSeq" id="WP_394849291.1">
    <property type="nucleotide sequence ID" value="NZ_CP089982.1"/>
</dbReference>
<dbReference type="GO" id="GO:0005840">
    <property type="term" value="C:ribosome"/>
    <property type="evidence" value="ECO:0007669"/>
    <property type="project" value="UniProtKB-KW"/>
</dbReference>
<dbReference type="InterPro" id="IPR029751">
    <property type="entry name" value="Ribosomal_L25_dom"/>
</dbReference>
<dbReference type="CDD" id="cd00495">
    <property type="entry name" value="Ribosomal_L25_TL5_CTC"/>
    <property type="match status" value="1"/>
</dbReference>
<dbReference type="PANTHER" id="PTHR33284:SF1">
    <property type="entry name" value="RIBOSOMAL PROTEIN L25_GLN-TRNA SYNTHETASE, ANTI-CODON-BINDING DOMAIN-CONTAINING PROTEIN"/>
    <property type="match status" value="1"/>
</dbReference>
<evidence type="ECO:0000313" key="10">
    <source>
        <dbReference type="Proteomes" id="UP001379533"/>
    </source>
</evidence>
<dbReference type="Pfam" id="PF14693">
    <property type="entry name" value="Ribosomal_TL5_C"/>
    <property type="match status" value="1"/>
</dbReference>
<dbReference type="Pfam" id="PF01386">
    <property type="entry name" value="Ribosomal_L25p"/>
    <property type="match status" value="1"/>
</dbReference>
<evidence type="ECO:0000256" key="4">
    <source>
        <dbReference type="ARBA" id="ARBA00023274"/>
    </source>
</evidence>
<dbReference type="Gene3D" id="2.170.120.20">
    <property type="entry name" value="Ribosomal protein L25, beta domain"/>
    <property type="match status" value="1"/>
</dbReference>
<feature type="region of interest" description="Disordered" evidence="6">
    <location>
        <begin position="195"/>
        <end position="242"/>
    </location>
</feature>